<dbReference type="SUPFAM" id="SSF103473">
    <property type="entry name" value="MFS general substrate transporter"/>
    <property type="match status" value="1"/>
</dbReference>
<dbReference type="Gene3D" id="1.20.1250.20">
    <property type="entry name" value="MFS general substrate transporter like domains"/>
    <property type="match status" value="2"/>
</dbReference>
<dbReference type="CDD" id="cd06173">
    <property type="entry name" value="MFS_MefA_like"/>
    <property type="match status" value="1"/>
</dbReference>
<organism evidence="7 8">
    <name type="scientific">Pseudonocardia acidicola</name>
    <dbReference type="NCBI Taxonomy" id="2724939"/>
    <lineage>
        <taxon>Bacteria</taxon>
        <taxon>Bacillati</taxon>
        <taxon>Actinomycetota</taxon>
        <taxon>Actinomycetes</taxon>
        <taxon>Pseudonocardiales</taxon>
        <taxon>Pseudonocardiaceae</taxon>
        <taxon>Pseudonocardia</taxon>
    </lineage>
</organism>
<evidence type="ECO:0000256" key="2">
    <source>
        <dbReference type="ARBA" id="ARBA00022475"/>
    </source>
</evidence>
<evidence type="ECO:0000313" key="8">
    <source>
        <dbReference type="Proteomes" id="UP000820669"/>
    </source>
</evidence>
<feature type="transmembrane region" description="Helical" evidence="6">
    <location>
        <begin position="357"/>
        <end position="379"/>
    </location>
</feature>
<dbReference type="Proteomes" id="UP000820669">
    <property type="component" value="Unassembled WGS sequence"/>
</dbReference>
<comment type="subcellular location">
    <subcellularLocation>
        <location evidence="1">Cell membrane</location>
        <topology evidence="1">Multi-pass membrane protein</topology>
    </subcellularLocation>
</comment>
<feature type="transmembrane region" description="Helical" evidence="6">
    <location>
        <begin position="385"/>
        <end position="407"/>
    </location>
</feature>
<dbReference type="PANTHER" id="PTHR23513:SF11">
    <property type="entry name" value="STAPHYLOFERRIN A TRANSPORTER"/>
    <property type="match status" value="1"/>
</dbReference>
<evidence type="ECO:0000256" key="1">
    <source>
        <dbReference type="ARBA" id="ARBA00004651"/>
    </source>
</evidence>
<accession>A0ABX1S7M1</accession>
<keyword evidence="8" id="KW-1185">Reference proteome</keyword>
<feature type="transmembrane region" description="Helical" evidence="6">
    <location>
        <begin position="52"/>
        <end position="73"/>
    </location>
</feature>
<keyword evidence="5 6" id="KW-0472">Membrane</keyword>
<gene>
    <name evidence="7" type="ORF">HF526_03905</name>
</gene>
<feature type="transmembrane region" description="Helical" evidence="6">
    <location>
        <begin position="94"/>
        <end position="121"/>
    </location>
</feature>
<dbReference type="InterPro" id="IPR036259">
    <property type="entry name" value="MFS_trans_sf"/>
</dbReference>
<dbReference type="PANTHER" id="PTHR23513">
    <property type="entry name" value="INTEGRAL MEMBRANE EFFLUX PROTEIN-RELATED"/>
    <property type="match status" value="1"/>
</dbReference>
<evidence type="ECO:0000256" key="6">
    <source>
        <dbReference type="SAM" id="Phobius"/>
    </source>
</evidence>
<dbReference type="RefSeq" id="WP_169379820.1">
    <property type="nucleotide sequence ID" value="NZ_JAAXLA010000004.1"/>
</dbReference>
<feature type="transmembrane region" description="Helical" evidence="6">
    <location>
        <begin position="298"/>
        <end position="317"/>
    </location>
</feature>
<comment type="caution">
    <text evidence="7">The sequence shown here is derived from an EMBL/GenBank/DDBJ whole genome shotgun (WGS) entry which is preliminary data.</text>
</comment>
<dbReference type="InterPro" id="IPR011701">
    <property type="entry name" value="MFS"/>
</dbReference>
<protein>
    <submittedName>
        <fullName evidence="7">MFS transporter</fullName>
    </submittedName>
</protein>
<feature type="transmembrane region" description="Helical" evidence="6">
    <location>
        <begin position="237"/>
        <end position="258"/>
    </location>
</feature>
<evidence type="ECO:0000313" key="7">
    <source>
        <dbReference type="EMBL" id="NMH96468.1"/>
    </source>
</evidence>
<feature type="transmembrane region" description="Helical" evidence="6">
    <location>
        <begin position="323"/>
        <end position="345"/>
    </location>
</feature>
<evidence type="ECO:0000256" key="5">
    <source>
        <dbReference type="ARBA" id="ARBA00023136"/>
    </source>
</evidence>
<evidence type="ECO:0000256" key="4">
    <source>
        <dbReference type="ARBA" id="ARBA00022989"/>
    </source>
</evidence>
<keyword evidence="4 6" id="KW-1133">Transmembrane helix</keyword>
<keyword evidence="3 6" id="KW-0812">Transmembrane</keyword>
<sequence>MPGERARAAGLSQVFAVAEFRALWGAELISVAGDQLARVALSVLVYGRTGSAAWAAVVYALTFLPALLGGVLLGGLADRHRRRELMIVVDLLRAVLVGAMAVPGMPLWALCTLLVVVVLLASPHGAAQAALLPAVLPEGDAYERGMAVRQITNQAVQLLAFTMGGALLLVLSPAAALGLNAVSFVASAVILRKGVAARDTPRDDVARSSGRAPATEILRDGARAIRMVLSDPRRRSLLCLVWLVGFYVVPEGLAAPYATSLGGGPAAIGLLMAADPAGSVLGAFLFTRLVPAERRPRLIGWLAVAAGLPLAACVLSPNLPVSILLWALTGAFATAYLVQAQASFVRATPDAQRGRAVGVAASGLVAAQGLAVLLGGLLAERWSPTTAVAVCGAAGVVASAVAGYAWWQAGQERRTAADAGALECG</sequence>
<name>A0ABX1S7M1_9PSEU</name>
<feature type="transmembrane region" description="Helical" evidence="6">
    <location>
        <begin position="166"/>
        <end position="191"/>
    </location>
</feature>
<keyword evidence="2" id="KW-1003">Cell membrane</keyword>
<dbReference type="EMBL" id="JAAXLA010000004">
    <property type="protein sequence ID" value="NMH96468.1"/>
    <property type="molecule type" value="Genomic_DNA"/>
</dbReference>
<feature type="transmembrane region" description="Helical" evidence="6">
    <location>
        <begin position="264"/>
        <end position="286"/>
    </location>
</feature>
<proteinExistence type="predicted"/>
<dbReference type="Pfam" id="PF07690">
    <property type="entry name" value="MFS_1"/>
    <property type="match status" value="2"/>
</dbReference>
<reference evidence="7 8" key="1">
    <citation type="submission" date="2020-04" db="EMBL/GenBank/DDBJ databases">
        <authorList>
            <person name="Klaysubun C."/>
            <person name="Duangmal K."/>
            <person name="Lipun K."/>
        </authorList>
    </citation>
    <scope>NUCLEOTIDE SEQUENCE [LARGE SCALE GENOMIC DNA]</scope>
    <source>
        <strain evidence="7 8">K10HN5</strain>
    </source>
</reference>
<evidence type="ECO:0000256" key="3">
    <source>
        <dbReference type="ARBA" id="ARBA00022692"/>
    </source>
</evidence>